<accession>A0AAV2QLA2</accession>
<evidence type="ECO:0000313" key="4">
    <source>
        <dbReference type="Proteomes" id="UP001497623"/>
    </source>
</evidence>
<keyword evidence="2" id="KW-1133">Transmembrane helix</keyword>
<evidence type="ECO:0000313" key="3">
    <source>
        <dbReference type="EMBL" id="CAL4091006.1"/>
    </source>
</evidence>
<dbReference type="AlphaFoldDB" id="A0AAV2QLA2"/>
<sequence>MDRHHAIQMVLARAGSNVIPNHRHLGRLEFDEDNVHIPEDPGAWEIFPSVIMMASLAVLVGLLFWVGILLFKRKDMITKKVQGSFAATSIERNEEDADDSSDDSPLLDYRKI</sequence>
<evidence type="ECO:0000256" key="1">
    <source>
        <dbReference type="SAM" id="MobiDB-lite"/>
    </source>
</evidence>
<feature type="compositionally biased region" description="Acidic residues" evidence="1">
    <location>
        <begin position="93"/>
        <end position="102"/>
    </location>
</feature>
<feature type="transmembrane region" description="Helical" evidence="2">
    <location>
        <begin position="46"/>
        <end position="71"/>
    </location>
</feature>
<dbReference type="Proteomes" id="UP001497623">
    <property type="component" value="Unassembled WGS sequence"/>
</dbReference>
<proteinExistence type="predicted"/>
<keyword evidence="2" id="KW-0472">Membrane</keyword>
<comment type="caution">
    <text evidence="3">The sequence shown here is derived from an EMBL/GenBank/DDBJ whole genome shotgun (WGS) entry which is preliminary data.</text>
</comment>
<protein>
    <submittedName>
        <fullName evidence="3">Uncharacterized protein</fullName>
    </submittedName>
</protein>
<reference evidence="3 4" key="1">
    <citation type="submission" date="2024-05" db="EMBL/GenBank/DDBJ databases">
        <authorList>
            <person name="Wallberg A."/>
        </authorList>
    </citation>
    <scope>NUCLEOTIDE SEQUENCE [LARGE SCALE GENOMIC DNA]</scope>
</reference>
<gene>
    <name evidence="3" type="ORF">MNOR_LOCUS14177</name>
</gene>
<organism evidence="3 4">
    <name type="scientific">Meganyctiphanes norvegica</name>
    <name type="common">Northern krill</name>
    <name type="synonym">Thysanopoda norvegica</name>
    <dbReference type="NCBI Taxonomy" id="48144"/>
    <lineage>
        <taxon>Eukaryota</taxon>
        <taxon>Metazoa</taxon>
        <taxon>Ecdysozoa</taxon>
        <taxon>Arthropoda</taxon>
        <taxon>Crustacea</taxon>
        <taxon>Multicrustacea</taxon>
        <taxon>Malacostraca</taxon>
        <taxon>Eumalacostraca</taxon>
        <taxon>Eucarida</taxon>
        <taxon>Euphausiacea</taxon>
        <taxon>Euphausiidae</taxon>
        <taxon>Meganyctiphanes</taxon>
    </lineage>
</organism>
<name>A0AAV2QLA2_MEGNR</name>
<keyword evidence="4" id="KW-1185">Reference proteome</keyword>
<evidence type="ECO:0000256" key="2">
    <source>
        <dbReference type="SAM" id="Phobius"/>
    </source>
</evidence>
<feature type="region of interest" description="Disordered" evidence="1">
    <location>
        <begin position="88"/>
        <end position="112"/>
    </location>
</feature>
<keyword evidence="2" id="KW-0812">Transmembrane</keyword>
<dbReference type="EMBL" id="CAXKWB010008399">
    <property type="protein sequence ID" value="CAL4091006.1"/>
    <property type="molecule type" value="Genomic_DNA"/>
</dbReference>